<feature type="active site" description="Proton acceptor" evidence="3">
    <location>
        <position position="196"/>
    </location>
</feature>
<accession>A0A919UAK3</accession>
<keyword evidence="1 4" id="KW-0663">Pyridoxal phosphate</keyword>
<dbReference type="PANTHER" id="PTHR30244:SF36">
    <property type="entry name" value="3-OXO-GLUCOSE-6-PHOSPHATE:GLUTAMATE AMINOTRANSFERASE"/>
    <property type="match status" value="1"/>
</dbReference>
<evidence type="ECO:0000256" key="3">
    <source>
        <dbReference type="PIRSR" id="PIRSR000390-1"/>
    </source>
</evidence>
<name>A0A919UAK3_9ACTN</name>
<dbReference type="InterPro" id="IPR015421">
    <property type="entry name" value="PyrdxlP-dep_Trfase_major"/>
</dbReference>
<dbReference type="InterPro" id="IPR015424">
    <property type="entry name" value="PyrdxlP-dep_Trfase"/>
</dbReference>
<dbReference type="InterPro" id="IPR000653">
    <property type="entry name" value="DegT/StrS_aminotransferase"/>
</dbReference>
<evidence type="ECO:0000256" key="4">
    <source>
        <dbReference type="PIRSR" id="PIRSR000390-2"/>
    </source>
</evidence>
<protein>
    <submittedName>
        <fullName evidence="6">Erythromycin biosynthesis sensory transduction protein EryC1</fullName>
    </submittedName>
</protein>
<gene>
    <name evidence="6" type="ORF">Dsi01nite_026170</name>
</gene>
<comment type="caution">
    <text evidence="6">The sequence shown here is derived from an EMBL/GenBank/DDBJ whole genome shotgun (WGS) entry which is preliminary data.</text>
</comment>
<dbReference type="EMBL" id="BONQ01000038">
    <property type="protein sequence ID" value="GIG44576.1"/>
    <property type="molecule type" value="Genomic_DNA"/>
</dbReference>
<evidence type="ECO:0000256" key="2">
    <source>
        <dbReference type="ARBA" id="ARBA00037999"/>
    </source>
</evidence>
<proteinExistence type="inferred from homology"/>
<comment type="similarity">
    <text evidence="2 5">Belongs to the DegT/DnrJ/EryC1 family.</text>
</comment>
<evidence type="ECO:0000256" key="5">
    <source>
        <dbReference type="RuleBase" id="RU004508"/>
    </source>
</evidence>
<organism evidence="6 7">
    <name type="scientific">Dactylosporangium siamense</name>
    <dbReference type="NCBI Taxonomy" id="685454"/>
    <lineage>
        <taxon>Bacteria</taxon>
        <taxon>Bacillati</taxon>
        <taxon>Actinomycetota</taxon>
        <taxon>Actinomycetes</taxon>
        <taxon>Micromonosporales</taxon>
        <taxon>Micromonosporaceae</taxon>
        <taxon>Dactylosporangium</taxon>
    </lineage>
</organism>
<dbReference type="RefSeq" id="WP_203846402.1">
    <property type="nucleotide sequence ID" value="NZ_BAAAVW010000040.1"/>
</dbReference>
<feature type="modified residue" description="N6-(pyridoxal phosphate)lysine" evidence="4">
    <location>
        <position position="196"/>
    </location>
</feature>
<dbReference type="GO" id="GO:0008483">
    <property type="term" value="F:transaminase activity"/>
    <property type="evidence" value="ECO:0007669"/>
    <property type="project" value="TreeGrafter"/>
</dbReference>
<dbReference type="Proteomes" id="UP000660611">
    <property type="component" value="Unassembled WGS sequence"/>
</dbReference>
<dbReference type="GO" id="GO:0000271">
    <property type="term" value="P:polysaccharide biosynthetic process"/>
    <property type="evidence" value="ECO:0007669"/>
    <property type="project" value="TreeGrafter"/>
</dbReference>
<dbReference type="InterPro" id="IPR015422">
    <property type="entry name" value="PyrdxlP-dep_Trfase_small"/>
</dbReference>
<evidence type="ECO:0000256" key="1">
    <source>
        <dbReference type="ARBA" id="ARBA00022898"/>
    </source>
</evidence>
<dbReference type="GO" id="GO:0030170">
    <property type="term" value="F:pyridoxal phosphate binding"/>
    <property type="evidence" value="ECO:0007669"/>
    <property type="project" value="TreeGrafter"/>
</dbReference>
<dbReference type="SUPFAM" id="SSF53383">
    <property type="entry name" value="PLP-dependent transferases"/>
    <property type="match status" value="1"/>
</dbReference>
<reference evidence="6" key="1">
    <citation type="submission" date="2021-01" db="EMBL/GenBank/DDBJ databases">
        <title>Whole genome shotgun sequence of Dactylosporangium siamense NBRC 106093.</title>
        <authorList>
            <person name="Komaki H."/>
            <person name="Tamura T."/>
        </authorList>
    </citation>
    <scope>NUCLEOTIDE SEQUENCE</scope>
    <source>
        <strain evidence="6">NBRC 106093</strain>
    </source>
</reference>
<dbReference type="CDD" id="cd00616">
    <property type="entry name" value="AHBA_syn"/>
    <property type="match status" value="1"/>
</dbReference>
<dbReference type="Gene3D" id="3.90.1150.10">
    <property type="entry name" value="Aspartate Aminotransferase, domain 1"/>
    <property type="match status" value="1"/>
</dbReference>
<dbReference type="PANTHER" id="PTHR30244">
    <property type="entry name" value="TRANSAMINASE"/>
    <property type="match status" value="1"/>
</dbReference>
<dbReference type="AlphaFoldDB" id="A0A919UAK3"/>
<sequence>MRIPFNDLATPHASIVEDVVAEVRALAGNSRFIGGPAVEAFEQDFAAYCRTTHAVGVANGTDAIELTLRALGIGGGDEVLVPANTFIATASAVAATGATPVFVDVDPVSLLVTPASLEAGKTERTAAVIPVHLYGHMVPPADVLPFAARHGLAVIEDSAQAHGANAPAAAQNEALDEKVRAGSYGVAGTFSFYPGKNLGAWGDGGAVVTDDAQLASRIRSLANHGRSEGTDHYEHRYIGRNSRLDALQATVLRRKLADLDSATGQRRRVASVYAEALAAHGIPLVAPLPGVDSAWHLLVARVPGREAVRRLLDEAGIGTGVHYPVPCHRQHAYATDQTVSLPAAEQAAAEILSLPFFPHLRDEEVAYVADHLAKAIAAL</sequence>
<evidence type="ECO:0000313" key="7">
    <source>
        <dbReference type="Proteomes" id="UP000660611"/>
    </source>
</evidence>
<keyword evidence="7" id="KW-1185">Reference proteome</keyword>
<dbReference type="Gene3D" id="3.40.640.10">
    <property type="entry name" value="Type I PLP-dependent aspartate aminotransferase-like (Major domain)"/>
    <property type="match status" value="1"/>
</dbReference>
<dbReference type="PIRSF" id="PIRSF000390">
    <property type="entry name" value="PLP_StrS"/>
    <property type="match status" value="1"/>
</dbReference>
<evidence type="ECO:0000313" key="6">
    <source>
        <dbReference type="EMBL" id="GIG44576.1"/>
    </source>
</evidence>
<dbReference type="Pfam" id="PF01041">
    <property type="entry name" value="DegT_DnrJ_EryC1"/>
    <property type="match status" value="1"/>
</dbReference>